<sequence>MDYAQEYVTTVHDLTDPTPAAPLAECAVVVPIAGDEPAAVTPEHIFSTLETVGPASVVVPLRAPAETAGAFREWIQNFEVPVTVLWCDADGIGDRLAKHGLDGPHGKGRDVWLGLGVAADRADYVVVHDADATTYGRHHVPRLLAPLTHGHDFVKGYYARVENEQLYGRLTRLFVAPLVDALRENRRAAFLEYLDAFRYPLAGEFAVTAEAARRLRAQRTWGLEVGLLGDAYGVAGRDRTAQVDLGVHRHDHRPVEGSSGLSTMADEVGAALFRALADHGIDPDYDRLRERYRTAADRLVDQYATAASLNDLEYDPAAEREQVRAYAESVDAPGPDDRLPAWTETDLSPSAVLHASRNTETTASSPSPD</sequence>
<evidence type="ECO:0000256" key="1">
    <source>
        <dbReference type="SAM" id="MobiDB-lite"/>
    </source>
</evidence>
<evidence type="ECO:0000313" key="3">
    <source>
        <dbReference type="Proteomes" id="UP000198856"/>
    </source>
</evidence>
<keyword evidence="3" id="KW-1185">Reference proteome</keyword>
<protein>
    <submittedName>
        <fullName evidence="2">Glucosyl-3-phosphoglycerate synthase</fullName>
    </submittedName>
</protein>
<name>A0A1G8WHP8_9EURY</name>
<feature type="compositionally biased region" description="Polar residues" evidence="1">
    <location>
        <begin position="356"/>
        <end position="369"/>
    </location>
</feature>
<dbReference type="OrthoDB" id="123709at2157"/>
<reference evidence="2 3" key="1">
    <citation type="submission" date="2016-10" db="EMBL/GenBank/DDBJ databases">
        <authorList>
            <person name="de Groot N.N."/>
        </authorList>
    </citation>
    <scope>NUCLEOTIDE SEQUENCE [LARGE SCALE GENOMIC DNA]</scope>
    <source>
        <strain evidence="2 3">IBRC-M10015</strain>
    </source>
</reference>
<dbReference type="Proteomes" id="UP000198856">
    <property type="component" value="Unassembled WGS sequence"/>
</dbReference>
<dbReference type="AlphaFoldDB" id="A0A1G8WHP8"/>
<dbReference type="STRING" id="890420.SAMN05216226_10925"/>
<evidence type="ECO:0000313" key="2">
    <source>
        <dbReference type="EMBL" id="SDJ77637.1"/>
    </source>
</evidence>
<proteinExistence type="predicted"/>
<organism evidence="2 3">
    <name type="scientific">Halovenus aranensis</name>
    <dbReference type="NCBI Taxonomy" id="890420"/>
    <lineage>
        <taxon>Archaea</taxon>
        <taxon>Methanobacteriati</taxon>
        <taxon>Methanobacteriota</taxon>
        <taxon>Stenosarchaea group</taxon>
        <taxon>Halobacteria</taxon>
        <taxon>Halobacteriales</taxon>
        <taxon>Haloarculaceae</taxon>
        <taxon>Halovenus</taxon>
    </lineage>
</organism>
<dbReference type="SUPFAM" id="SSF53448">
    <property type="entry name" value="Nucleotide-diphospho-sugar transferases"/>
    <property type="match status" value="1"/>
</dbReference>
<accession>A0A1G8WHP8</accession>
<dbReference type="InterPro" id="IPR029044">
    <property type="entry name" value="Nucleotide-diphossugar_trans"/>
</dbReference>
<dbReference type="Gene3D" id="3.90.550.10">
    <property type="entry name" value="Spore Coat Polysaccharide Biosynthesis Protein SpsA, Chain A"/>
    <property type="match status" value="1"/>
</dbReference>
<gene>
    <name evidence="2" type="ORF">SAMN05216226_10925</name>
</gene>
<feature type="region of interest" description="Disordered" evidence="1">
    <location>
        <begin position="328"/>
        <end position="369"/>
    </location>
</feature>
<dbReference type="RefSeq" id="WP_092702610.1">
    <property type="nucleotide sequence ID" value="NZ_FNFC01000009.1"/>
</dbReference>
<dbReference type="EMBL" id="FNFC01000009">
    <property type="protein sequence ID" value="SDJ77637.1"/>
    <property type="molecule type" value="Genomic_DNA"/>
</dbReference>